<dbReference type="Proteomes" id="UP000053676">
    <property type="component" value="Unassembled WGS sequence"/>
</dbReference>
<dbReference type="EMBL" id="KI660273">
    <property type="protein sequence ID" value="ETN75779.1"/>
    <property type="molecule type" value="Genomic_DNA"/>
</dbReference>
<dbReference type="OrthoDB" id="10260567at2759"/>
<reference evidence="3" key="1">
    <citation type="journal article" date="2014" name="Nat. Genet.">
        <title>Genome of the human hookworm Necator americanus.</title>
        <authorList>
            <person name="Tang Y.T."/>
            <person name="Gao X."/>
            <person name="Rosa B.A."/>
            <person name="Abubucker S."/>
            <person name="Hallsworth-Pepin K."/>
            <person name="Martin J."/>
            <person name="Tyagi R."/>
            <person name="Heizer E."/>
            <person name="Zhang X."/>
            <person name="Bhonagiri-Palsikar V."/>
            <person name="Minx P."/>
            <person name="Warren W.C."/>
            <person name="Wang Q."/>
            <person name="Zhan B."/>
            <person name="Hotez P.J."/>
            <person name="Sternberg P.W."/>
            <person name="Dougall A."/>
            <person name="Gaze S.T."/>
            <person name="Mulvenna J."/>
            <person name="Sotillo J."/>
            <person name="Ranganathan S."/>
            <person name="Rabelo E.M."/>
            <person name="Wilson R.K."/>
            <person name="Felgner P.L."/>
            <person name="Bethony J."/>
            <person name="Hawdon J.M."/>
            <person name="Gasser R.B."/>
            <person name="Loukas A."/>
            <person name="Mitreva M."/>
        </authorList>
    </citation>
    <scope>NUCLEOTIDE SEQUENCE [LARGE SCALE GENOMIC DNA]</scope>
</reference>
<sequence>MFLGFDRSQTGSLCRELDLWGYCGHTVVYSYERIERGDYRVAFYETKLDELYSKPVQQLEQLATGRNYCIIASRQEDPNGKAEKQSNRVISMLNTCLPVPGGHENTKKIGYDERVK</sequence>
<protein>
    <recommendedName>
        <fullName evidence="1">IFT121 second beta-propeller domain-containing protein</fullName>
    </recommendedName>
</protein>
<evidence type="ECO:0000313" key="3">
    <source>
        <dbReference type="Proteomes" id="UP000053676"/>
    </source>
</evidence>
<proteinExistence type="predicted"/>
<evidence type="ECO:0000259" key="1">
    <source>
        <dbReference type="Pfam" id="PF23390"/>
    </source>
</evidence>
<dbReference type="Pfam" id="PF23390">
    <property type="entry name" value="Beta-prop_WDR35_2nd"/>
    <property type="match status" value="1"/>
</dbReference>
<organism evidence="2 3">
    <name type="scientific">Necator americanus</name>
    <name type="common">Human hookworm</name>
    <dbReference type="NCBI Taxonomy" id="51031"/>
    <lineage>
        <taxon>Eukaryota</taxon>
        <taxon>Metazoa</taxon>
        <taxon>Ecdysozoa</taxon>
        <taxon>Nematoda</taxon>
        <taxon>Chromadorea</taxon>
        <taxon>Rhabditida</taxon>
        <taxon>Rhabditina</taxon>
        <taxon>Rhabditomorpha</taxon>
        <taxon>Strongyloidea</taxon>
        <taxon>Ancylostomatidae</taxon>
        <taxon>Bunostominae</taxon>
        <taxon>Necator</taxon>
    </lineage>
</organism>
<accession>W2T2L5</accession>
<keyword evidence="3" id="KW-1185">Reference proteome</keyword>
<dbReference type="InterPro" id="IPR056158">
    <property type="entry name" value="Beta-prop_IFT121_2nd"/>
</dbReference>
<gene>
    <name evidence="2" type="ORF">NECAME_12139</name>
</gene>
<dbReference type="AlphaFoldDB" id="W2T2L5"/>
<dbReference type="KEGG" id="nai:NECAME_12139"/>
<dbReference type="STRING" id="51031.W2T2L5"/>
<evidence type="ECO:0000313" key="2">
    <source>
        <dbReference type="EMBL" id="ETN75779.1"/>
    </source>
</evidence>
<name>W2T2L5_NECAM</name>
<feature type="domain" description="IFT121 second beta-propeller" evidence="1">
    <location>
        <begin position="20"/>
        <end position="81"/>
    </location>
</feature>